<dbReference type="PANTHER" id="PTHR28259:SF1">
    <property type="entry name" value="FLUORIDE EXPORT PROTEIN 1-RELATED"/>
    <property type="match status" value="1"/>
</dbReference>
<evidence type="ECO:0000313" key="12">
    <source>
        <dbReference type="Proteomes" id="UP000254291"/>
    </source>
</evidence>
<feature type="binding site" evidence="10">
    <location>
        <position position="73"/>
    </location>
    <ligand>
        <name>Na(+)</name>
        <dbReference type="ChEBI" id="CHEBI:29101"/>
        <note>structural</note>
    </ligand>
</feature>
<dbReference type="GO" id="GO:0046872">
    <property type="term" value="F:metal ion binding"/>
    <property type="evidence" value="ECO:0007669"/>
    <property type="project" value="UniProtKB-KW"/>
</dbReference>
<keyword evidence="10" id="KW-0406">Ion transport</keyword>
<proteinExistence type="inferred from homology"/>
<keyword evidence="6 10" id="KW-0407">Ion channel</keyword>
<feature type="transmembrane region" description="Helical" evidence="10">
    <location>
        <begin position="63"/>
        <end position="83"/>
    </location>
</feature>
<evidence type="ECO:0000256" key="9">
    <source>
        <dbReference type="ARBA" id="ARBA00049940"/>
    </source>
</evidence>
<dbReference type="GO" id="GO:0062054">
    <property type="term" value="F:fluoride channel activity"/>
    <property type="evidence" value="ECO:0007669"/>
    <property type="project" value="UniProtKB-UniRule"/>
</dbReference>
<dbReference type="Proteomes" id="UP000254291">
    <property type="component" value="Unassembled WGS sequence"/>
</dbReference>
<keyword evidence="3 10" id="KW-0812">Transmembrane</keyword>
<evidence type="ECO:0000256" key="1">
    <source>
        <dbReference type="ARBA" id="ARBA00004651"/>
    </source>
</evidence>
<dbReference type="HAMAP" id="MF_00454">
    <property type="entry name" value="FluC"/>
    <property type="match status" value="1"/>
</dbReference>
<organism evidence="11 12">
    <name type="scientific">Mycolicibacterium gilvum</name>
    <dbReference type="NCBI Taxonomy" id="1804"/>
    <lineage>
        <taxon>Bacteria</taxon>
        <taxon>Bacillati</taxon>
        <taxon>Actinomycetota</taxon>
        <taxon>Actinomycetes</taxon>
        <taxon>Mycobacteriales</taxon>
        <taxon>Mycobacteriaceae</taxon>
        <taxon>Mycolicibacterium</taxon>
    </lineage>
</organism>
<feature type="transmembrane region" description="Helical" evidence="10">
    <location>
        <begin position="6"/>
        <end position="24"/>
    </location>
</feature>
<evidence type="ECO:0000256" key="2">
    <source>
        <dbReference type="ARBA" id="ARBA00022475"/>
    </source>
</evidence>
<evidence type="ECO:0000256" key="6">
    <source>
        <dbReference type="ARBA" id="ARBA00023303"/>
    </source>
</evidence>
<feature type="transmembrane region" description="Helical" evidence="10">
    <location>
        <begin position="36"/>
        <end position="57"/>
    </location>
</feature>
<name>A0A378SIM8_9MYCO</name>
<reference evidence="11 12" key="1">
    <citation type="submission" date="2018-06" db="EMBL/GenBank/DDBJ databases">
        <authorList>
            <consortium name="Pathogen Informatics"/>
            <person name="Doyle S."/>
        </authorList>
    </citation>
    <scope>NUCLEOTIDE SEQUENCE [LARGE SCALE GENOMIC DNA]</scope>
    <source>
        <strain evidence="11 12">NCTC10742</strain>
    </source>
</reference>
<accession>A0A378SIM8</accession>
<keyword evidence="10" id="KW-0813">Transport</keyword>
<comment type="function">
    <text evidence="9 10">Fluoride-specific ion channel. Important for reducing fluoride concentration in the cell, thus reducing its toxicity.</text>
</comment>
<dbReference type="EMBL" id="UGQM01000001">
    <property type="protein sequence ID" value="STZ42560.1"/>
    <property type="molecule type" value="Genomic_DNA"/>
</dbReference>
<dbReference type="GO" id="GO:0140114">
    <property type="term" value="P:cellular detoxification of fluoride"/>
    <property type="evidence" value="ECO:0007669"/>
    <property type="project" value="UniProtKB-UniRule"/>
</dbReference>
<evidence type="ECO:0000313" key="11">
    <source>
        <dbReference type="EMBL" id="STZ42560.1"/>
    </source>
</evidence>
<evidence type="ECO:0000256" key="4">
    <source>
        <dbReference type="ARBA" id="ARBA00022989"/>
    </source>
</evidence>
<dbReference type="NCBIfam" id="NF010824">
    <property type="entry name" value="PRK14228.1"/>
    <property type="match status" value="1"/>
</dbReference>
<gene>
    <name evidence="10" type="primary">fluC</name>
    <name evidence="10" type="synonym">crcB</name>
    <name evidence="11" type="ORF">NCTC10742_01773</name>
</gene>
<comment type="similarity">
    <text evidence="7 10">Belongs to the fluoride channel Fluc/FEX (TC 1.A.43) family.</text>
</comment>
<feature type="transmembrane region" description="Helical" evidence="10">
    <location>
        <begin position="95"/>
        <end position="114"/>
    </location>
</feature>
<evidence type="ECO:0000256" key="7">
    <source>
        <dbReference type="ARBA" id="ARBA00035120"/>
    </source>
</evidence>
<dbReference type="InterPro" id="IPR003691">
    <property type="entry name" value="FluC"/>
</dbReference>
<keyword evidence="10" id="KW-0915">Sodium</keyword>
<keyword evidence="10" id="KW-0479">Metal-binding</keyword>
<evidence type="ECO:0000256" key="3">
    <source>
        <dbReference type="ARBA" id="ARBA00022692"/>
    </source>
</evidence>
<evidence type="ECO:0000256" key="5">
    <source>
        <dbReference type="ARBA" id="ARBA00023136"/>
    </source>
</evidence>
<protein>
    <recommendedName>
        <fullName evidence="10">Fluoride-specific ion channel FluC</fullName>
    </recommendedName>
</protein>
<feature type="binding site" evidence="10">
    <location>
        <position position="76"/>
    </location>
    <ligand>
        <name>Na(+)</name>
        <dbReference type="ChEBI" id="CHEBI:29101"/>
        <note>structural</note>
    </ligand>
</feature>
<dbReference type="Pfam" id="PF02537">
    <property type="entry name" value="CRCB"/>
    <property type="match status" value="1"/>
</dbReference>
<comment type="activity regulation">
    <text evidence="10">Na(+) is not transported, but it plays an essential structural role and its presence is essential for fluoride channel function.</text>
</comment>
<dbReference type="RefSeq" id="WP_115327004.1">
    <property type="nucleotide sequence ID" value="NZ_JACKST010000124.1"/>
</dbReference>
<comment type="subcellular location">
    <subcellularLocation>
        <location evidence="1 10">Cell membrane</location>
        <topology evidence="1 10">Multi-pass membrane protein</topology>
    </subcellularLocation>
</comment>
<keyword evidence="4 10" id="KW-1133">Transmembrane helix</keyword>
<keyword evidence="2 10" id="KW-1003">Cell membrane</keyword>
<keyword evidence="5 10" id="KW-0472">Membrane</keyword>
<dbReference type="GO" id="GO:0005886">
    <property type="term" value="C:plasma membrane"/>
    <property type="evidence" value="ECO:0007669"/>
    <property type="project" value="UniProtKB-SubCell"/>
</dbReference>
<evidence type="ECO:0000256" key="10">
    <source>
        <dbReference type="HAMAP-Rule" id="MF_00454"/>
    </source>
</evidence>
<evidence type="ECO:0000256" key="8">
    <source>
        <dbReference type="ARBA" id="ARBA00035585"/>
    </source>
</evidence>
<sequence>MTDALVWVGVFLVGGLGAVCRLTVDKAVSHRTRGSFPYGTLAVNISGAALLGFLAGLTLPAHVALLAGTAFVGSYTTFSTWMLETHRLAEERQIRSALGNLGLSVVLGLAAAFAGQTVGSML</sequence>
<dbReference type="PANTHER" id="PTHR28259">
    <property type="entry name" value="FLUORIDE EXPORT PROTEIN 1-RELATED"/>
    <property type="match status" value="1"/>
</dbReference>
<dbReference type="AlphaFoldDB" id="A0A378SIM8"/>
<comment type="catalytic activity">
    <reaction evidence="8">
        <text>fluoride(in) = fluoride(out)</text>
        <dbReference type="Rhea" id="RHEA:76159"/>
        <dbReference type="ChEBI" id="CHEBI:17051"/>
    </reaction>
    <physiologicalReaction direction="left-to-right" evidence="8">
        <dbReference type="Rhea" id="RHEA:76160"/>
    </physiologicalReaction>
</comment>